<organism evidence="2 3">
    <name type="scientific">Terrimonas rubra</name>
    <dbReference type="NCBI Taxonomy" id="1035890"/>
    <lineage>
        <taxon>Bacteria</taxon>
        <taxon>Pseudomonadati</taxon>
        <taxon>Bacteroidota</taxon>
        <taxon>Chitinophagia</taxon>
        <taxon>Chitinophagales</taxon>
        <taxon>Chitinophagaceae</taxon>
        <taxon>Terrimonas</taxon>
    </lineage>
</organism>
<dbReference type="Pfam" id="PF11307">
    <property type="entry name" value="DUF3109"/>
    <property type="match status" value="1"/>
</dbReference>
<protein>
    <submittedName>
        <fullName evidence="2">DUF3109 family protein</fullName>
    </submittedName>
</protein>
<dbReference type="EMBL" id="JBHUOZ010000001">
    <property type="protein sequence ID" value="MFD2919122.1"/>
    <property type="molecule type" value="Genomic_DNA"/>
</dbReference>
<dbReference type="RefSeq" id="WP_386096002.1">
    <property type="nucleotide sequence ID" value="NZ_JBHUOZ010000001.1"/>
</dbReference>
<evidence type="ECO:0000256" key="1">
    <source>
        <dbReference type="ARBA" id="ARBA00093770"/>
    </source>
</evidence>
<sequence>MIVIENILISDDVVESQFVCDLAKCKGGCCEEGDAGAPLSEEELRKVKDSFPKIKHYLTEASIQSAEDQQYYTYDNEFGWVTPTMHNDNGICSYAIREKDGQINCAFEKGYNEGLISWKKPISCHLYPIIVYKGKHGDYDRMNYEPRKTLCKCGWKLGEKLKVPTYQFLKEPLVRKYGEEFYETLDAIAQAHYINKEND</sequence>
<dbReference type="Proteomes" id="UP001597511">
    <property type="component" value="Unassembled WGS sequence"/>
</dbReference>
<reference evidence="3" key="1">
    <citation type="journal article" date="2019" name="Int. J. Syst. Evol. Microbiol.">
        <title>The Global Catalogue of Microorganisms (GCM) 10K type strain sequencing project: providing services to taxonomists for standard genome sequencing and annotation.</title>
        <authorList>
            <consortium name="The Broad Institute Genomics Platform"/>
            <consortium name="The Broad Institute Genome Sequencing Center for Infectious Disease"/>
            <person name="Wu L."/>
            <person name="Ma J."/>
        </authorList>
    </citation>
    <scope>NUCLEOTIDE SEQUENCE [LARGE SCALE GENOMIC DNA]</scope>
    <source>
        <strain evidence="3">KCTC 23299</strain>
    </source>
</reference>
<evidence type="ECO:0000313" key="3">
    <source>
        <dbReference type="Proteomes" id="UP001597511"/>
    </source>
</evidence>
<proteinExistence type="inferred from homology"/>
<keyword evidence="3" id="KW-1185">Reference proteome</keyword>
<comment type="caution">
    <text evidence="2">The sequence shown here is derived from an EMBL/GenBank/DDBJ whole genome shotgun (WGS) entry which is preliminary data.</text>
</comment>
<dbReference type="InterPro" id="IPR021458">
    <property type="entry name" value="Rv0495c"/>
</dbReference>
<comment type="similarity">
    <text evidence="1">Belongs to the Rv0495c family.</text>
</comment>
<name>A0ABW6A2Z6_9BACT</name>
<gene>
    <name evidence="2" type="ORF">ACFS6H_05310</name>
</gene>
<accession>A0ABW6A2Z6</accession>
<evidence type="ECO:0000313" key="2">
    <source>
        <dbReference type="EMBL" id="MFD2919122.1"/>
    </source>
</evidence>